<dbReference type="EMBL" id="CAJNRF010004793">
    <property type="protein sequence ID" value="CAF2064540.1"/>
    <property type="molecule type" value="Genomic_DNA"/>
</dbReference>
<comment type="caution">
    <text evidence="3">The sequence shown here is derived from an EMBL/GenBank/DDBJ whole genome shotgun (WGS) entry which is preliminary data.</text>
</comment>
<feature type="transmembrane region" description="Helical" evidence="1">
    <location>
        <begin position="88"/>
        <end position="116"/>
    </location>
</feature>
<keyword evidence="1" id="KW-0472">Membrane</keyword>
<gene>
    <name evidence="2" type="ORF">WKI299_LOCUS12798</name>
    <name evidence="3" type="ORF">XDN619_LOCUS35333</name>
</gene>
<evidence type="ECO:0000256" key="1">
    <source>
        <dbReference type="SAM" id="Phobius"/>
    </source>
</evidence>
<keyword evidence="1" id="KW-1133">Transmembrane helix</keyword>
<sequence>MLINYWWKNEAIESMHFVCSHLCDDFFVKENHSTSETQNMVSCVVCMQSVFLNLIILIWSLILDGYFIEENRGIKSGLVFCELEGWILPAYSFFTCIGIVIACIQLILLIFCCGCLKAEECLRVRSYTIDLLWAIAKEVPQIIIIFRLNLCRDGWFKMSSLFKAIFSIFVTLWKLHNLYTFLRNDVKSSDIPNWCRAKRLYVCFPIFLIPVWILNLALSIMIAILFVGRYRHESYISIPGSLNNLRVHDEYLHTKYIVRSGIYLSWPDLHYKKSYMKLTEIDYVMANTNTTIHLAFKLPYVCFERSLSDRTPNQCFKFDGTTKHLSVVSSNEFNQYHGNNTEQNATFRFDYKSHSNKYNLGQIIYYGHVTSGPLYLNKLLYFRLHHANAQDNDNDFLYRTSTNTYRFYIVDQQLIPIEKVWQYGLGKCRPCQLGPKLSTN</sequence>
<feature type="transmembrane region" description="Helical" evidence="1">
    <location>
        <begin position="200"/>
        <end position="227"/>
    </location>
</feature>
<organism evidence="3 4">
    <name type="scientific">Rotaria magnacalcarata</name>
    <dbReference type="NCBI Taxonomy" id="392030"/>
    <lineage>
        <taxon>Eukaryota</taxon>
        <taxon>Metazoa</taxon>
        <taxon>Spiralia</taxon>
        <taxon>Gnathifera</taxon>
        <taxon>Rotifera</taxon>
        <taxon>Eurotatoria</taxon>
        <taxon>Bdelloidea</taxon>
        <taxon>Philodinida</taxon>
        <taxon>Philodinidae</taxon>
        <taxon>Rotaria</taxon>
    </lineage>
</organism>
<feature type="transmembrane region" description="Helical" evidence="1">
    <location>
        <begin position="160"/>
        <end position="179"/>
    </location>
</feature>
<dbReference type="EMBL" id="CAJNRG010018191">
    <property type="protein sequence ID" value="CAF2250697.1"/>
    <property type="molecule type" value="Genomic_DNA"/>
</dbReference>
<keyword evidence="1" id="KW-0812">Transmembrane</keyword>
<protein>
    <submittedName>
        <fullName evidence="3">Uncharacterized protein</fullName>
    </submittedName>
</protein>
<evidence type="ECO:0000313" key="2">
    <source>
        <dbReference type="EMBL" id="CAF2064540.1"/>
    </source>
</evidence>
<dbReference type="Proteomes" id="UP000663887">
    <property type="component" value="Unassembled WGS sequence"/>
</dbReference>
<accession>A0A817A9D6</accession>
<evidence type="ECO:0000313" key="4">
    <source>
        <dbReference type="Proteomes" id="UP000663887"/>
    </source>
</evidence>
<name>A0A817A9D6_9BILA</name>
<proteinExistence type="predicted"/>
<dbReference type="Proteomes" id="UP000663856">
    <property type="component" value="Unassembled WGS sequence"/>
</dbReference>
<feature type="transmembrane region" description="Helical" evidence="1">
    <location>
        <begin position="50"/>
        <end position="68"/>
    </location>
</feature>
<dbReference type="AlphaFoldDB" id="A0A817A9D6"/>
<reference evidence="3" key="1">
    <citation type="submission" date="2021-02" db="EMBL/GenBank/DDBJ databases">
        <authorList>
            <person name="Nowell W R."/>
        </authorList>
    </citation>
    <scope>NUCLEOTIDE SEQUENCE</scope>
</reference>
<evidence type="ECO:0000313" key="3">
    <source>
        <dbReference type="EMBL" id="CAF2250697.1"/>
    </source>
</evidence>